<dbReference type="AlphaFoldDB" id="A0A7W0DS26"/>
<feature type="compositionally biased region" description="Pro residues" evidence="1">
    <location>
        <begin position="88"/>
        <end position="98"/>
    </location>
</feature>
<dbReference type="EMBL" id="JACEHE010000026">
    <property type="protein sequence ID" value="MBA2950273.1"/>
    <property type="molecule type" value="Genomic_DNA"/>
</dbReference>
<accession>A0A7W0DS26</accession>
<proteinExistence type="predicted"/>
<comment type="caution">
    <text evidence="2">The sequence shown here is derived from an EMBL/GenBank/DDBJ whole genome shotgun (WGS) entry which is preliminary data.</text>
</comment>
<reference evidence="2 3" key="1">
    <citation type="submission" date="2020-07" db="EMBL/GenBank/DDBJ databases">
        <title>Streptomyces isolated from Indian soil.</title>
        <authorList>
            <person name="Mandal S."/>
            <person name="Maiti P.K."/>
        </authorList>
    </citation>
    <scope>NUCLEOTIDE SEQUENCE [LARGE SCALE GENOMIC DNA]</scope>
    <source>
        <strain evidence="2 3">PSKA28</strain>
    </source>
</reference>
<organism evidence="2 3">
    <name type="scientific">Streptomyces himalayensis subsp. himalayensis</name>
    <dbReference type="NCBI Taxonomy" id="2756131"/>
    <lineage>
        <taxon>Bacteria</taxon>
        <taxon>Bacillati</taxon>
        <taxon>Actinomycetota</taxon>
        <taxon>Actinomycetes</taxon>
        <taxon>Kitasatosporales</taxon>
        <taxon>Streptomycetaceae</taxon>
        <taxon>Streptomyces</taxon>
        <taxon>Streptomyces himalayensis</taxon>
    </lineage>
</organism>
<evidence type="ECO:0000313" key="2">
    <source>
        <dbReference type="EMBL" id="MBA2950273.1"/>
    </source>
</evidence>
<feature type="region of interest" description="Disordered" evidence="1">
    <location>
        <begin position="75"/>
        <end position="107"/>
    </location>
</feature>
<name>A0A7W0DS26_9ACTN</name>
<gene>
    <name evidence="2" type="ORF">H1D24_31925</name>
</gene>
<evidence type="ECO:0000256" key="1">
    <source>
        <dbReference type="SAM" id="MobiDB-lite"/>
    </source>
</evidence>
<protein>
    <submittedName>
        <fullName evidence="2">Uncharacterized protein</fullName>
    </submittedName>
</protein>
<dbReference type="Proteomes" id="UP000545761">
    <property type="component" value="Unassembled WGS sequence"/>
</dbReference>
<sequence length="107" mass="11324">MHTAARHLDHLHKQFTDTTESAASTLTRAASGKTSINSLGVLQNSATQIDILAARQADAVDRLKEVIGAYRQVTASKDAPGRRANPPRAAPAPIPTIAPPARVTHGR</sequence>
<evidence type="ECO:0000313" key="3">
    <source>
        <dbReference type="Proteomes" id="UP000545761"/>
    </source>
</evidence>